<reference evidence="1" key="1">
    <citation type="submission" date="2025-08" db="UniProtKB">
        <authorList>
            <consortium name="Ensembl"/>
        </authorList>
    </citation>
    <scope>IDENTIFICATION</scope>
</reference>
<name>A0A8C4K569_DRONO</name>
<accession>A0A8C4K569</accession>
<reference evidence="1" key="2">
    <citation type="submission" date="2025-09" db="UniProtKB">
        <authorList>
            <consortium name="Ensembl"/>
        </authorList>
    </citation>
    <scope>IDENTIFICATION</scope>
</reference>
<dbReference type="AlphaFoldDB" id="A0A8C4K569"/>
<organism evidence="1 2">
    <name type="scientific">Dromaius novaehollandiae</name>
    <name type="common">Emu</name>
    <dbReference type="NCBI Taxonomy" id="8790"/>
    <lineage>
        <taxon>Eukaryota</taxon>
        <taxon>Metazoa</taxon>
        <taxon>Chordata</taxon>
        <taxon>Craniata</taxon>
        <taxon>Vertebrata</taxon>
        <taxon>Euteleostomi</taxon>
        <taxon>Archelosauria</taxon>
        <taxon>Archosauria</taxon>
        <taxon>Dinosauria</taxon>
        <taxon>Saurischia</taxon>
        <taxon>Theropoda</taxon>
        <taxon>Coelurosauria</taxon>
        <taxon>Aves</taxon>
        <taxon>Palaeognathae</taxon>
        <taxon>Casuariiformes</taxon>
        <taxon>Dromaiidae</taxon>
        <taxon>Dromaius</taxon>
    </lineage>
</organism>
<evidence type="ECO:0000313" key="2">
    <source>
        <dbReference type="Proteomes" id="UP000694423"/>
    </source>
</evidence>
<proteinExistence type="predicted"/>
<evidence type="ECO:0000313" key="1">
    <source>
        <dbReference type="Ensembl" id="ENSDNVP00000018150.1"/>
    </source>
</evidence>
<dbReference type="Ensembl" id="ENSDNVT00000021817.1">
    <property type="protein sequence ID" value="ENSDNVP00000018150.1"/>
    <property type="gene ID" value="ENSDNVG00000012683.1"/>
</dbReference>
<protein>
    <submittedName>
        <fullName evidence="1">Uncharacterized protein</fullName>
    </submittedName>
</protein>
<sequence length="40" mass="4688">MIRPLGYALKSINNKEVQELLFRPCSKRITSFLTMVIRYG</sequence>
<keyword evidence="2" id="KW-1185">Reference proteome</keyword>
<dbReference type="Gene3D" id="3.30.1370.30">
    <property type="match status" value="1"/>
</dbReference>
<dbReference type="Proteomes" id="UP000694423">
    <property type="component" value="Unplaced"/>
</dbReference>